<reference evidence="1 2" key="1">
    <citation type="submission" date="2024-02" db="EMBL/GenBank/DDBJ databases">
        <authorList>
            <person name="Chen Y."/>
            <person name="Shah S."/>
            <person name="Dougan E. K."/>
            <person name="Thang M."/>
            <person name="Chan C."/>
        </authorList>
    </citation>
    <scope>NUCLEOTIDE SEQUENCE [LARGE SCALE GENOMIC DNA]</scope>
</reference>
<organism evidence="1 2">
    <name type="scientific">Durusdinium trenchii</name>
    <dbReference type="NCBI Taxonomy" id="1381693"/>
    <lineage>
        <taxon>Eukaryota</taxon>
        <taxon>Sar</taxon>
        <taxon>Alveolata</taxon>
        <taxon>Dinophyceae</taxon>
        <taxon>Suessiales</taxon>
        <taxon>Symbiodiniaceae</taxon>
        <taxon>Durusdinium</taxon>
    </lineage>
</organism>
<accession>A0ABP0I6M8</accession>
<dbReference type="EMBL" id="CAXAMN010002196">
    <property type="protein sequence ID" value="CAK8998235.1"/>
    <property type="molecule type" value="Genomic_DNA"/>
</dbReference>
<name>A0ABP0I6M8_9DINO</name>
<dbReference type="Proteomes" id="UP001642484">
    <property type="component" value="Unassembled WGS sequence"/>
</dbReference>
<evidence type="ECO:0000313" key="1">
    <source>
        <dbReference type="EMBL" id="CAK8998235.1"/>
    </source>
</evidence>
<proteinExistence type="predicted"/>
<keyword evidence="2" id="KW-1185">Reference proteome</keyword>
<gene>
    <name evidence="1" type="ORF">CCMP2556_LOCUS5174</name>
</gene>
<evidence type="ECO:0000313" key="2">
    <source>
        <dbReference type="Proteomes" id="UP001642484"/>
    </source>
</evidence>
<comment type="caution">
    <text evidence="1">The sequence shown here is derived from an EMBL/GenBank/DDBJ whole genome shotgun (WGS) entry which is preliminary data.</text>
</comment>
<protein>
    <submittedName>
        <fullName evidence="1">Uncharacterized protein</fullName>
    </submittedName>
</protein>
<sequence length="58" mass="6899">MAKLKLRTGALMPSEVEGFSVQMQKQWARDFALPFPVWPHQSWFNLDLIEVKDKHCRR</sequence>